<keyword evidence="4" id="KW-1185">Reference proteome</keyword>
<dbReference type="Pfam" id="PF00484">
    <property type="entry name" value="Pro_CA"/>
    <property type="match status" value="1"/>
</dbReference>
<dbReference type="Proteomes" id="UP000485058">
    <property type="component" value="Unassembled WGS sequence"/>
</dbReference>
<comment type="caution">
    <text evidence="3">The sequence shown here is derived from an EMBL/GenBank/DDBJ whole genome shotgun (WGS) entry which is preliminary data.</text>
</comment>
<gene>
    <name evidence="3" type="ORF">HaLaN_25036</name>
</gene>
<accession>A0A699ZVW9</accession>
<name>A0A699ZVW9_HAELA</name>
<dbReference type="AlphaFoldDB" id="A0A699ZVW9"/>
<reference evidence="3 4" key="1">
    <citation type="submission" date="2020-02" db="EMBL/GenBank/DDBJ databases">
        <title>Draft genome sequence of Haematococcus lacustris strain NIES-144.</title>
        <authorList>
            <person name="Morimoto D."/>
            <person name="Nakagawa S."/>
            <person name="Yoshida T."/>
            <person name="Sawayama S."/>
        </authorList>
    </citation>
    <scope>NUCLEOTIDE SEQUENCE [LARGE SCALE GENOMIC DNA]</scope>
    <source>
        <strain evidence="3 4">NIES-144</strain>
    </source>
</reference>
<feature type="non-terminal residue" evidence="3">
    <location>
        <position position="64"/>
    </location>
</feature>
<dbReference type="InterPro" id="IPR001765">
    <property type="entry name" value="Carbonic_anhydrase"/>
</dbReference>
<feature type="non-terminal residue" evidence="3">
    <location>
        <position position="1"/>
    </location>
</feature>
<dbReference type="SUPFAM" id="SSF53056">
    <property type="entry name" value="beta-carbonic anhydrase, cab"/>
    <property type="match status" value="1"/>
</dbReference>
<dbReference type="Gene3D" id="3.40.1050.10">
    <property type="entry name" value="Carbonic anhydrase"/>
    <property type="match status" value="1"/>
</dbReference>
<evidence type="ECO:0000313" key="4">
    <source>
        <dbReference type="Proteomes" id="UP000485058"/>
    </source>
</evidence>
<comment type="similarity">
    <text evidence="1 2">Belongs to the beta-class carbonic anhydrase family.</text>
</comment>
<dbReference type="InterPro" id="IPR036874">
    <property type="entry name" value="Carbonic_anhydrase_sf"/>
</dbReference>
<dbReference type="GO" id="GO:0008270">
    <property type="term" value="F:zinc ion binding"/>
    <property type="evidence" value="ECO:0007669"/>
    <property type="project" value="UniProtKB-UniRule"/>
</dbReference>
<evidence type="ECO:0000313" key="3">
    <source>
        <dbReference type="EMBL" id="GFH26823.1"/>
    </source>
</evidence>
<protein>
    <recommendedName>
        <fullName evidence="2">Carbonic anhydrase</fullName>
        <ecNumber evidence="2">4.2.1.1</ecNumber>
    </recommendedName>
    <alternativeName>
        <fullName evidence="2">Carbonate dehydratase</fullName>
    </alternativeName>
</protein>
<comment type="catalytic activity">
    <reaction evidence="2">
        <text>hydrogencarbonate + H(+) = CO2 + H2O</text>
        <dbReference type="Rhea" id="RHEA:10748"/>
        <dbReference type="ChEBI" id="CHEBI:15377"/>
        <dbReference type="ChEBI" id="CHEBI:15378"/>
        <dbReference type="ChEBI" id="CHEBI:16526"/>
        <dbReference type="ChEBI" id="CHEBI:17544"/>
        <dbReference type="EC" id="4.2.1.1"/>
    </reaction>
</comment>
<dbReference type="GO" id="GO:0004089">
    <property type="term" value="F:carbonate dehydratase activity"/>
    <property type="evidence" value="ECO:0007669"/>
    <property type="project" value="UniProtKB-UniRule"/>
</dbReference>
<sequence length="64" mass="7204">MDRVQRFPRSLVQANMVIGRQPGEVFVHRNVGNQASHLDLNCMSCLEYAVKVSWSLPAPVPRPT</sequence>
<evidence type="ECO:0000256" key="1">
    <source>
        <dbReference type="ARBA" id="ARBA00006217"/>
    </source>
</evidence>
<dbReference type="EC" id="4.2.1.1" evidence="2"/>
<dbReference type="EMBL" id="BLLF01003252">
    <property type="protein sequence ID" value="GFH26823.1"/>
    <property type="molecule type" value="Genomic_DNA"/>
</dbReference>
<organism evidence="3 4">
    <name type="scientific">Haematococcus lacustris</name>
    <name type="common">Green alga</name>
    <name type="synonym">Haematococcus pluvialis</name>
    <dbReference type="NCBI Taxonomy" id="44745"/>
    <lineage>
        <taxon>Eukaryota</taxon>
        <taxon>Viridiplantae</taxon>
        <taxon>Chlorophyta</taxon>
        <taxon>core chlorophytes</taxon>
        <taxon>Chlorophyceae</taxon>
        <taxon>CS clade</taxon>
        <taxon>Chlamydomonadales</taxon>
        <taxon>Haematococcaceae</taxon>
        <taxon>Haematococcus</taxon>
    </lineage>
</organism>
<keyword evidence="2" id="KW-0862">Zinc</keyword>
<evidence type="ECO:0000256" key="2">
    <source>
        <dbReference type="RuleBase" id="RU003956"/>
    </source>
</evidence>
<keyword evidence="2" id="KW-0456">Lyase</keyword>
<proteinExistence type="inferred from homology"/>
<comment type="function">
    <text evidence="2">Reversible hydration of carbon dioxide.</text>
</comment>